<reference evidence="1 2" key="1">
    <citation type="submission" date="2018-09" db="EMBL/GenBank/DDBJ databases">
        <title>Draft genome sequence of Buttiauxella izardii CCUG 35510T.</title>
        <authorList>
            <person name="Salva-Serra F."/>
            <person name="Marathe N."/>
            <person name="Moore E."/>
            <person name="Stadler-Svensson L."/>
            <person name="Engstrom-Jakobsson H."/>
        </authorList>
    </citation>
    <scope>NUCLEOTIDE SEQUENCE [LARGE SCALE GENOMIC DNA]</scope>
    <source>
        <strain evidence="1 2">CCUG 35510</strain>
    </source>
</reference>
<name>A0A3A5JZ09_9ENTR</name>
<organism evidence="1 2">
    <name type="scientific">Buttiauxella izardii</name>
    <dbReference type="NCBI Taxonomy" id="82991"/>
    <lineage>
        <taxon>Bacteria</taxon>
        <taxon>Pseudomonadati</taxon>
        <taxon>Pseudomonadota</taxon>
        <taxon>Gammaproteobacteria</taxon>
        <taxon>Enterobacterales</taxon>
        <taxon>Enterobacteriaceae</taxon>
        <taxon>Buttiauxella</taxon>
    </lineage>
</organism>
<keyword evidence="2" id="KW-1185">Reference proteome</keyword>
<accession>A0A3A5JZ09</accession>
<gene>
    <name evidence="1" type="ORF">D6029_01460</name>
</gene>
<protein>
    <submittedName>
        <fullName evidence="1">Uncharacterized protein</fullName>
    </submittedName>
</protein>
<proteinExistence type="predicted"/>
<evidence type="ECO:0000313" key="2">
    <source>
        <dbReference type="Proteomes" id="UP000276295"/>
    </source>
</evidence>
<evidence type="ECO:0000313" key="1">
    <source>
        <dbReference type="EMBL" id="RJT27617.1"/>
    </source>
</evidence>
<dbReference type="Proteomes" id="UP000276295">
    <property type="component" value="Unassembled WGS sequence"/>
</dbReference>
<comment type="caution">
    <text evidence="1">The sequence shown here is derived from an EMBL/GenBank/DDBJ whole genome shotgun (WGS) entry which is preliminary data.</text>
</comment>
<dbReference type="EMBL" id="QZWH01000003">
    <property type="protein sequence ID" value="RJT27617.1"/>
    <property type="molecule type" value="Genomic_DNA"/>
</dbReference>
<sequence length="30" mass="3430">MKNVAPVTAEFIQCVNSCQFVHFNTFTQKP</sequence>
<dbReference type="AlphaFoldDB" id="A0A3A5JZ09"/>